<proteinExistence type="predicted"/>
<evidence type="ECO:0000313" key="3">
    <source>
        <dbReference type="Proteomes" id="UP000662747"/>
    </source>
</evidence>
<dbReference type="EMBL" id="CP071090">
    <property type="protein sequence ID" value="QSQ23372.1"/>
    <property type="molecule type" value="Genomic_DNA"/>
</dbReference>
<reference evidence="2 3" key="1">
    <citation type="submission" date="2021-02" db="EMBL/GenBank/DDBJ databases">
        <title>De Novo genome assembly of isolated myxobacteria.</title>
        <authorList>
            <person name="Stevens D.C."/>
        </authorList>
    </citation>
    <scope>NUCLEOTIDE SEQUENCE [LARGE SCALE GENOMIC DNA]</scope>
    <source>
        <strain evidence="3">SCPEA02</strain>
    </source>
</reference>
<accession>A0ABX7NWT0</accession>
<evidence type="ECO:0000313" key="2">
    <source>
        <dbReference type="EMBL" id="QSQ23372.1"/>
    </source>
</evidence>
<keyword evidence="3" id="KW-1185">Reference proteome</keyword>
<name>A0ABX7NWT0_9BACT</name>
<feature type="region of interest" description="Disordered" evidence="1">
    <location>
        <begin position="228"/>
        <end position="258"/>
    </location>
</feature>
<organism evidence="2 3">
    <name type="scientific">Pyxidicoccus parkwayensis</name>
    <dbReference type="NCBI Taxonomy" id="2813578"/>
    <lineage>
        <taxon>Bacteria</taxon>
        <taxon>Pseudomonadati</taxon>
        <taxon>Myxococcota</taxon>
        <taxon>Myxococcia</taxon>
        <taxon>Myxococcales</taxon>
        <taxon>Cystobacterineae</taxon>
        <taxon>Myxococcaceae</taxon>
        <taxon>Pyxidicoccus</taxon>
    </lineage>
</organism>
<sequence length="340" mass="36583">MSLNGTQERRVRPWLAVMVLISGCSPTEEPASMSAPPEVLASTASTAQALNSDNGFSVNGLSFNGLSFNGLSFNGLSFNGLSSSAFANWFHQDPALAQMVMRYVVRCAVPAGQTRTYTDASTGQQYTWTGGLGLAPSWAAGAPATLTEQQVVSACLAAHANKYGQHVPISVQGKRADGSRIPVTDEELKQYQWRESCFFGNLFTGEGVYVGRDKGRLKPRESSSRACSVVASRGDKEDEVAEALGSEDESSDDSSEDLELNRRRCTPLGYVGRCARHCVLDASKDFYAACTWNGVTYPALTTRLDKRSLYKCGDGICQPTESCGTKNDYLTCKDDCGTCG</sequence>
<gene>
    <name evidence="2" type="ORF">JY651_51300</name>
</gene>
<feature type="compositionally biased region" description="Acidic residues" evidence="1">
    <location>
        <begin position="237"/>
        <end position="258"/>
    </location>
</feature>
<evidence type="ECO:0000256" key="1">
    <source>
        <dbReference type="SAM" id="MobiDB-lite"/>
    </source>
</evidence>
<dbReference type="Proteomes" id="UP000662747">
    <property type="component" value="Chromosome"/>
</dbReference>
<protein>
    <submittedName>
        <fullName evidence="2">Uncharacterized protein</fullName>
    </submittedName>
</protein>